<dbReference type="Gene3D" id="3.40.50.12780">
    <property type="entry name" value="N-terminal domain of ligase-like"/>
    <property type="match status" value="1"/>
</dbReference>
<keyword evidence="2" id="KW-0436">Ligase</keyword>
<evidence type="ECO:0000313" key="6">
    <source>
        <dbReference type="Proteomes" id="UP000288983"/>
    </source>
</evidence>
<dbReference type="InterPro" id="IPR050237">
    <property type="entry name" value="ATP-dep_AMP-bd_enzyme"/>
</dbReference>
<dbReference type="Pfam" id="PF13193">
    <property type="entry name" value="AMP-binding_C"/>
    <property type="match status" value="1"/>
</dbReference>
<dbReference type="OrthoDB" id="9803968at2"/>
<sequence length="508" mass="54985">MQASVGALISQAALRFGDKTAVVFEGRTWSFAELDDLSNLTAQALVDRGVRAGDVVSLYSPNCPEWIIAYYAILKAGAVVNPLNLMLTAAEAAFAMADCGSVAVFGAAEKIAGLQACAAKTSLRDYIQFDGLAVHGAVSLYGLLEHTSLEGRFPLAGTCAEDVSTIGYTSGTTGHPKGAVLTHESILMNVAMTATLHVRNPSDVVVSALPFSHVYGNVVMNAAMGYGMTLVLHKTFDAQAILDSIQRHRATIFEGVPTMYMYLLEHPHLQAFDLSSLTRCTVGGQTMPEARMEQVEKRFGCRLLELWGMTELGGLGTTHSLYGPRRLGSIGIPLPHQQARIIDPATGEPVSAPGIVGELQMRGPIVMKEYHGHPEATREVKDAQGWLHSGDLARFDEDGFIYVVDRLKDMIITAGFNIYPAELERVIAEHPGVAMVAVGSVPDASKGELAKAYIVKRQGADVDLAQVEQHCRTRLAAYKVPRRFAFVDDLPKTASGKVMRRKLRELFE</sequence>
<evidence type="ECO:0000256" key="2">
    <source>
        <dbReference type="ARBA" id="ARBA00022598"/>
    </source>
</evidence>
<feature type="domain" description="AMP-binding enzyme C-terminal" evidence="4">
    <location>
        <begin position="422"/>
        <end position="497"/>
    </location>
</feature>
<dbReference type="InterPro" id="IPR045851">
    <property type="entry name" value="AMP-bd_C_sf"/>
</dbReference>
<reference evidence="5 6" key="1">
    <citation type="submission" date="2018-06" db="EMBL/GenBank/DDBJ databases">
        <title>Bacteria isolated from soil of Wuhan.</title>
        <authorList>
            <person name="Wei X."/>
            <person name="Chunhua H."/>
        </authorList>
    </citation>
    <scope>NUCLEOTIDE SEQUENCE [LARGE SCALE GENOMIC DNA]</scope>
    <source>
        <strain evidence="6">xwS2</strain>
    </source>
</reference>
<dbReference type="AlphaFoldDB" id="A0A443ZEV3"/>
<organism evidence="5 6">
    <name type="scientific">Pseudomonas alkylphenolica</name>
    <dbReference type="NCBI Taxonomy" id="237609"/>
    <lineage>
        <taxon>Bacteria</taxon>
        <taxon>Pseudomonadati</taxon>
        <taxon>Pseudomonadota</taxon>
        <taxon>Gammaproteobacteria</taxon>
        <taxon>Pseudomonadales</taxon>
        <taxon>Pseudomonadaceae</taxon>
        <taxon>Pseudomonas</taxon>
    </lineage>
</organism>
<dbReference type="InterPro" id="IPR000873">
    <property type="entry name" value="AMP-dep_synth/lig_dom"/>
</dbReference>
<dbReference type="PROSITE" id="PS00455">
    <property type="entry name" value="AMP_BINDING"/>
    <property type="match status" value="1"/>
</dbReference>
<dbReference type="FunFam" id="3.30.300.30:FF:000008">
    <property type="entry name" value="2,3-dihydroxybenzoate-AMP ligase"/>
    <property type="match status" value="1"/>
</dbReference>
<dbReference type="PANTHER" id="PTHR43767:SF1">
    <property type="entry name" value="NONRIBOSOMAL PEPTIDE SYNTHASE PES1 (EUROFUNG)-RELATED"/>
    <property type="match status" value="1"/>
</dbReference>
<proteinExistence type="inferred from homology"/>
<evidence type="ECO:0000259" key="4">
    <source>
        <dbReference type="Pfam" id="PF13193"/>
    </source>
</evidence>
<dbReference type="EMBL" id="QJRG01000050">
    <property type="protein sequence ID" value="RWU17219.1"/>
    <property type="molecule type" value="Genomic_DNA"/>
</dbReference>
<name>A0A443ZEV3_9PSED</name>
<dbReference type="Pfam" id="PF00501">
    <property type="entry name" value="AMP-binding"/>
    <property type="match status" value="1"/>
</dbReference>
<dbReference type="Proteomes" id="UP000288983">
    <property type="component" value="Unassembled WGS sequence"/>
</dbReference>
<feature type="domain" description="AMP-dependent synthetase/ligase" evidence="3">
    <location>
        <begin position="11"/>
        <end position="371"/>
    </location>
</feature>
<dbReference type="PANTHER" id="PTHR43767">
    <property type="entry name" value="LONG-CHAIN-FATTY-ACID--COA LIGASE"/>
    <property type="match status" value="1"/>
</dbReference>
<protein>
    <submittedName>
        <fullName evidence="5">Acyl-CoA synthase</fullName>
    </submittedName>
</protein>
<dbReference type="Gene3D" id="3.30.300.30">
    <property type="match status" value="1"/>
</dbReference>
<dbReference type="InterPro" id="IPR025110">
    <property type="entry name" value="AMP-bd_C"/>
</dbReference>
<dbReference type="SUPFAM" id="SSF56801">
    <property type="entry name" value="Acetyl-CoA synthetase-like"/>
    <property type="match status" value="1"/>
</dbReference>
<dbReference type="RefSeq" id="WP_128326637.1">
    <property type="nucleotide sequence ID" value="NZ_QJRG01000050.1"/>
</dbReference>
<comment type="similarity">
    <text evidence="1">Belongs to the ATP-dependent AMP-binding enzyme family.</text>
</comment>
<evidence type="ECO:0000256" key="1">
    <source>
        <dbReference type="ARBA" id="ARBA00006432"/>
    </source>
</evidence>
<evidence type="ECO:0000259" key="3">
    <source>
        <dbReference type="Pfam" id="PF00501"/>
    </source>
</evidence>
<comment type="caution">
    <text evidence="5">The sequence shown here is derived from an EMBL/GenBank/DDBJ whole genome shotgun (WGS) entry which is preliminary data.</text>
</comment>
<dbReference type="InterPro" id="IPR042099">
    <property type="entry name" value="ANL_N_sf"/>
</dbReference>
<dbReference type="GO" id="GO:0016878">
    <property type="term" value="F:acid-thiol ligase activity"/>
    <property type="evidence" value="ECO:0007669"/>
    <property type="project" value="UniProtKB-ARBA"/>
</dbReference>
<gene>
    <name evidence="5" type="ORF">DM813_28075</name>
</gene>
<dbReference type="InterPro" id="IPR020845">
    <property type="entry name" value="AMP-binding_CS"/>
</dbReference>
<evidence type="ECO:0000313" key="5">
    <source>
        <dbReference type="EMBL" id="RWU17219.1"/>
    </source>
</evidence>
<accession>A0A443ZEV3</accession>